<dbReference type="PANTHER" id="PTHR37984">
    <property type="entry name" value="PROTEIN CBG26694"/>
    <property type="match status" value="1"/>
</dbReference>
<sequence>MKKQAAQIQSNCPTCSTIPSTEKSFTISYVEYWRAPYLAFFVKGTLSTNSKLAYKLKKTVKRYFVDGSTLYRKQFNDGYIWILTATEYFTKWVEAIPLQKATGAIVSNFIREYIVCRFGIPYKMVTNNGTPFVNKQVSSTLSGHGIKHRRFTPYFPQGNGQAEAKFVAQSYI</sequence>
<dbReference type="InterPro" id="IPR001584">
    <property type="entry name" value="Integrase_cat-core"/>
</dbReference>
<dbReference type="InterPro" id="IPR036397">
    <property type="entry name" value="RNaseH_sf"/>
</dbReference>
<evidence type="ECO:0000313" key="2">
    <source>
        <dbReference type="EMBL" id="KAI5323363.1"/>
    </source>
</evidence>
<gene>
    <name evidence="2" type="ORF">L3X38_032435</name>
</gene>
<dbReference type="Proteomes" id="UP001054821">
    <property type="component" value="Chromosome 6"/>
</dbReference>
<dbReference type="Pfam" id="PF00665">
    <property type="entry name" value="rve"/>
    <property type="match status" value="1"/>
</dbReference>
<dbReference type="EMBL" id="JAJFAZ020000006">
    <property type="protein sequence ID" value="KAI5323363.1"/>
    <property type="molecule type" value="Genomic_DNA"/>
</dbReference>
<feature type="domain" description="Integrase catalytic" evidence="1">
    <location>
        <begin position="54"/>
        <end position="172"/>
    </location>
</feature>
<name>A0AAD4YWL9_PRUDU</name>
<dbReference type="GO" id="GO:0015074">
    <property type="term" value="P:DNA integration"/>
    <property type="evidence" value="ECO:0007669"/>
    <property type="project" value="InterPro"/>
</dbReference>
<evidence type="ECO:0000313" key="3">
    <source>
        <dbReference type="Proteomes" id="UP001054821"/>
    </source>
</evidence>
<reference evidence="2 3" key="1">
    <citation type="journal article" date="2022" name="G3 (Bethesda)">
        <title>Whole-genome sequence and methylome profiling of the almond [Prunus dulcis (Mill.) D.A. Webb] cultivar 'Nonpareil'.</title>
        <authorList>
            <person name="D'Amico-Willman K.M."/>
            <person name="Ouma W.Z."/>
            <person name="Meulia T."/>
            <person name="Sideli G.M."/>
            <person name="Gradziel T.M."/>
            <person name="Fresnedo-Ramirez J."/>
        </authorList>
    </citation>
    <scope>NUCLEOTIDE SEQUENCE [LARGE SCALE GENOMIC DNA]</scope>
    <source>
        <strain evidence="2">Clone GOH B32 T37-40</strain>
    </source>
</reference>
<comment type="caution">
    <text evidence="2">The sequence shown here is derived from an EMBL/GenBank/DDBJ whole genome shotgun (WGS) entry which is preliminary data.</text>
</comment>
<dbReference type="InterPro" id="IPR050951">
    <property type="entry name" value="Retrovirus_Pol_polyprotein"/>
</dbReference>
<keyword evidence="3" id="KW-1185">Reference proteome</keyword>
<accession>A0AAD4YWL9</accession>
<dbReference type="GO" id="GO:0003676">
    <property type="term" value="F:nucleic acid binding"/>
    <property type="evidence" value="ECO:0007669"/>
    <property type="project" value="InterPro"/>
</dbReference>
<dbReference type="AlphaFoldDB" id="A0AAD4YWL9"/>
<dbReference type="PANTHER" id="PTHR37984:SF5">
    <property type="entry name" value="PROTEIN NYNRIN-LIKE"/>
    <property type="match status" value="1"/>
</dbReference>
<dbReference type="SUPFAM" id="SSF53098">
    <property type="entry name" value="Ribonuclease H-like"/>
    <property type="match status" value="1"/>
</dbReference>
<proteinExistence type="predicted"/>
<dbReference type="Gene3D" id="3.30.420.10">
    <property type="entry name" value="Ribonuclease H-like superfamily/Ribonuclease H"/>
    <property type="match status" value="1"/>
</dbReference>
<dbReference type="PROSITE" id="PS50994">
    <property type="entry name" value="INTEGRASE"/>
    <property type="match status" value="1"/>
</dbReference>
<organism evidence="2 3">
    <name type="scientific">Prunus dulcis</name>
    <name type="common">Almond</name>
    <name type="synonym">Amygdalus dulcis</name>
    <dbReference type="NCBI Taxonomy" id="3755"/>
    <lineage>
        <taxon>Eukaryota</taxon>
        <taxon>Viridiplantae</taxon>
        <taxon>Streptophyta</taxon>
        <taxon>Embryophyta</taxon>
        <taxon>Tracheophyta</taxon>
        <taxon>Spermatophyta</taxon>
        <taxon>Magnoliopsida</taxon>
        <taxon>eudicotyledons</taxon>
        <taxon>Gunneridae</taxon>
        <taxon>Pentapetalae</taxon>
        <taxon>rosids</taxon>
        <taxon>fabids</taxon>
        <taxon>Rosales</taxon>
        <taxon>Rosaceae</taxon>
        <taxon>Amygdaloideae</taxon>
        <taxon>Amygdaleae</taxon>
        <taxon>Prunus</taxon>
    </lineage>
</organism>
<dbReference type="InterPro" id="IPR012337">
    <property type="entry name" value="RNaseH-like_sf"/>
</dbReference>
<protein>
    <recommendedName>
        <fullName evidence="1">Integrase catalytic domain-containing protein</fullName>
    </recommendedName>
</protein>
<evidence type="ECO:0000259" key="1">
    <source>
        <dbReference type="PROSITE" id="PS50994"/>
    </source>
</evidence>